<sequence>MATVKLVNVQPGKRNGDVLIVQKALADAVGLDYSSAPGSFGPRTKVAYAKWQQSLGFRGADADGVPGLKSLQALGKKYKFTVSTADSVGGEVAVSGRVKSPVPGHRVTYRFGERNRRYRAGYHTGDDYAARTGTPVVAVRSGRIAWSNGSGRAYGNWIGLQADNGRVYVYCHLSVRAVNARTQVKAGQVLGRVGKTGRTTGPHLHFEDHPKGRFRYAQCRKPRW</sequence>
<name>A0A1L9AYU2_9BACT</name>
<feature type="domain" description="M23ase beta-sheet core" evidence="1">
    <location>
        <begin position="122"/>
        <end position="212"/>
    </location>
</feature>
<dbReference type="SUPFAM" id="SSF47090">
    <property type="entry name" value="PGBD-like"/>
    <property type="match status" value="1"/>
</dbReference>
<dbReference type="InterPro" id="IPR036365">
    <property type="entry name" value="PGBD-like_sf"/>
</dbReference>
<dbReference type="InterPro" id="IPR036366">
    <property type="entry name" value="PGBDSf"/>
</dbReference>
<dbReference type="OrthoDB" id="9815245at2"/>
<dbReference type="Gene3D" id="2.70.70.10">
    <property type="entry name" value="Glucose Permease (Domain IIA)"/>
    <property type="match status" value="1"/>
</dbReference>
<dbReference type="Gene3D" id="1.10.101.10">
    <property type="entry name" value="PGBD-like superfamily/PGBD"/>
    <property type="match status" value="1"/>
</dbReference>
<dbReference type="PANTHER" id="PTHR21666:SF270">
    <property type="entry name" value="MUREIN HYDROLASE ACTIVATOR ENVC"/>
    <property type="match status" value="1"/>
</dbReference>
<reference evidence="3" key="1">
    <citation type="submission" date="2016-11" db="EMBL/GenBank/DDBJ databases">
        <authorList>
            <person name="Shukria A."/>
            <person name="Stevens D.C."/>
        </authorList>
    </citation>
    <scope>NUCLEOTIDE SEQUENCE [LARGE SCALE GENOMIC DNA]</scope>
    <source>
        <strain evidence="3">Cbfe23</strain>
    </source>
</reference>
<dbReference type="GO" id="GO:0004222">
    <property type="term" value="F:metalloendopeptidase activity"/>
    <property type="evidence" value="ECO:0007669"/>
    <property type="project" value="TreeGrafter"/>
</dbReference>
<dbReference type="PANTHER" id="PTHR21666">
    <property type="entry name" value="PEPTIDASE-RELATED"/>
    <property type="match status" value="1"/>
</dbReference>
<dbReference type="SUPFAM" id="SSF51261">
    <property type="entry name" value="Duplicated hybrid motif"/>
    <property type="match status" value="1"/>
</dbReference>
<dbReference type="InterPro" id="IPR016047">
    <property type="entry name" value="M23ase_b-sheet_dom"/>
</dbReference>
<dbReference type="EMBL" id="MPIN01000016">
    <property type="protein sequence ID" value="OJH35073.1"/>
    <property type="molecule type" value="Genomic_DNA"/>
</dbReference>
<dbReference type="CDD" id="cd12797">
    <property type="entry name" value="M23_peptidase"/>
    <property type="match status" value="1"/>
</dbReference>
<dbReference type="Pfam" id="PF01551">
    <property type="entry name" value="Peptidase_M23"/>
    <property type="match status" value="1"/>
</dbReference>
<comment type="caution">
    <text evidence="2">The sequence shown here is derived from an EMBL/GenBank/DDBJ whole genome shotgun (WGS) entry which is preliminary data.</text>
</comment>
<evidence type="ECO:0000313" key="2">
    <source>
        <dbReference type="EMBL" id="OJH35073.1"/>
    </source>
</evidence>
<evidence type="ECO:0000259" key="1">
    <source>
        <dbReference type="Pfam" id="PF01551"/>
    </source>
</evidence>
<dbReference type="AlphaFoldDB" id="A0A1L9AYU2"/>
<dbReference type="InterPro" id="IPR050570">
    <property type="entry name" value="Cell_wall_metabolism_enzyme"/>
</dbReference>
<organism evidence="2 3">
    <name type="scientific">Cystobacter ferrugineus</name>
    <dbReference type="NCBI Taxonomy" id="83449"/>
    <lineage>
        <taxon>Bacteria</taxon>
        <taxon>Pseudomonadati</taxon>
        <taxon>Myxococcota</taxon>
        <taxon>Myxococcia</taxon>
        <taxon>Myxococcales</taxon>
        <taxon>Cystobacterineae</taxon>
        <taxon>Archangiaceae</taxon>
        <taxon>Cystobacter</taxon>
    </lineage>
</organism>
<evidence type="ECO:0000313" key="3">
    <source>
        <dbReference type="Proteomes" id="UP000182229"/>
    </source>
</evidence>
<dbReference type="Proteomes" id="UP000182229">
    <property type="component" value="Unassembled WGS sequence"/>
</dbReference>
<proteinExistence type="predicted"/>
<accession>A0A1L9AYU2</accession>
<dbReference type="RefSeq" id="WP_071904123.1">
    <property type="nucleotide sequence ID" value="NZ_MPIN01000016.1"/>
</dbReference>
<reference evidence="2 3" key="2">
    <citation type="submission" date="2016-12" db="EMBL/GenBank/DDBJ databases">
        <title>Draft Genome Sequence of Cystobacter ferrugineus Strain Cbfe23.</title>
        <authorList>
            <person name="Akbar S."/>
            <person name="Dowd S.E."/>
            <person name="Stevens D.C."/>
        </authorList>
    </citation>
    <scope>NUCLEOTIDE SEQUENCE [LARGE SCALE GENOMIC DNA]</scope>
    <source>
        <strain evidence="2 3">Cbfe23</strain>
    </source>
</reference>
<protein>
    <recommendedName>
        <fullName evidence="1">M23ase beta-sheet core domain-containing protein</fullName>
    </recommendedName>
</protein>
<gene>
    <name evidence="2" type="ORF">BON30_40840</name>
</gene>
<dbReference type="STRING" id="83449.BON30_40840"/>
<keyword evidence="3" id="KW-1185">Reference proteome</keyword>
<dbReference type="InterPro" id="IPR011055">
    <property type="entry name" value="Dup_hybrid_motif"/>
</dbReference>